<dbReference type="HOGENOM" id="CLU_737096_0_0_0"/>
<dbReference type="KEGG" id="nde:NIDE3315"/>
<evidence type="ECO:0000313" key="2">
    <source>
        <dbReference type="Proteomes" id="UP000001660"/>
    </source>
</evidence>
<dbReference type="AlphaFoldDB" id="D8PIB6"/>
<sequence>MSMRPTPFRGSVNRRNTGTCVLALTLLLCVPVRPALAFKIVAPADGAILTSGQAVPVAVEAGREAGLVEVRYYWYPEQTEALVEQGEDRGGKASQGSMATEKYWQKDSITGAPVVALPALTSTVDRVPPYGGALPVPSDAIGRMRLLAIADISQGRLGRKTVFDEVFITVQPAADLLSIDFETEKPLQLGRTGQSSAYGHVDSLGKIFELPVVGEFADGISRPLSSPSTGTIYTSANDQILKVLPDGLLQIVGIGKTSLTVTNRGKQATLDVRVEVNPEANEPPIAYAGAAKTVKAGTKVRLNGLQSRDPEGEALFYAWSQVRGSKVAMLDVNMAEPSFTAPYVSETRTFRFKLRVTDKKGADSVPAFVDVTVEP</sequence>
<gene>
    <name evidence="1" type="ORF">NIDE3315</name>
</gene>
<dbReference type="SUPFAM" id="SSF49299">
    <property type="entry name" value="PKD domain"/>
    <property type="match status" value="1"/>
</dbReference>
<dbReference type="EMBL" id="FP929003">
    <property type="protein sequence ID" value="CBK43003.1"/>
    <property type="molecule type" value="Genomic_DNA"/>
</dbReference>
<dbReference type="Pfam" id="PF22352">
    <property type="entry name" value="K319L-like_PKD"/>
    <property type="match status" value="1"/>
</dbReference>
<accession>D8PIB6</accession>
<name>D8PIB6_9BACT</name>
<protein>
    <recommendedName>
        <fullName evidence="3">PKD/Chitinase domain-containing protein</fullName>
    </recommendedName>
</protein>
<dbReference type="eggNOG" id="COG3291">
    <property type="taxonomic scope" value="Bacteria"/>
</dbReference>
<dbReference type="Gene3D" id="2.60.40.10">
    <property type="entry name" value="Immunoglobulins"/>
    <property type="match status" value="1"/>
</dbReference>
<evidence type="ECO:0000313" key="1">
    <source>
        <dbReference type="EMBL" id="CBK43003.1"/>
    </source>
</evidence>
<evidence type="ECO:0008006" key="3">
    <source>
        <dbReference type="Google" id="ProtNLM"/>
    </source>
</evidence>
<dbReference type="InterPro" id="IPR035986">
    <property type="entry name" value="PKD_dom_sf"/>
</dbReference>
<reference evidence="1 2" key="1">
    <citation type="journal article" date="2010" name="Proc. Natl. Acad. Sci. U.S.A.">
        <title>A Nitrospira metagenome illuminates the physiology and evolution of globally important nitrite-oxidizing bacteria.</title>
        <authorList>
            <person name="Lucker S."/>
            <person name="Wagner M."/>
            <person name="Maixner F."/>
            <person name="Pelletier E."/>
            <person name="Koch H."/>
            <person name="Vacherie B."/>
            <person name="Rattei T."/>
            <person name="Sinninghe Damste J."/>
            <person name="Spieck E."/>
            <person name="Le Paslier D."/>
            <person name="Daims H."/>
        </authorList>
    </citation>
    <scope>NUCLEOTIDE SEQUENCE [LARGE SCALE GENOMIC DNA]</scope>
</reference>
<dbReference type="InterPro" id="IPR013783">
    <property type="entry name" value="Ig-like_fold"/>
</dbReference>
<organism evidence="1 2">
    <name type="scientific">Nitrospira defluvii</name>
    <dbReference type="NCBI Taxonomy" id="330214"/>
    <lineage>
        <taxon>Bacteria</taxon>
        <taxon>Pseudomonadati</taxon>
        <taxon>Nitrospirota</taxon>
        <taxon>Nitrospiria</taxon>
        <taxon>Nitrospirales</taxon>
        <taxon>Nitrospiraceae</taxon>
        <taxon>Nitrospira</taxon>
    </lineage>
</organism>
<dbReference type="Proteomes" id="UP000001660">
    <property type="component" value="Chromosome"/>
</dbReference>
<keyword evidence="2" id="KW-1185">Reference proteome</keyword>
<proteinExistence type="predicted"/>